<dbReference type="SUPFAM" id="SSF52540">
    <property type="entry name" value="P-loop containing nucleoside triphosphate hydrolases"/>
    <property type="match status" value="1"/>
</dbReference>
<dbReference type="Proteomes" id="UP000315133">
    <property type="component" value="Unassembled WGS sequence"/>
</dbReference>
<evidence type="ECO:0000313" key="1">
    <source>
        <dbReference type="EMBL" id="TQM96463.1"/>
    </source>
</evidence>
<dbReference type="RefSeq" id="WP_141818081.1">
    <property type="nucleotide sequence ID" value="NZ_BAAAIL010000003.1"/>
</dbReference>
<evidence type="ECO:0000313" key="2">
    <source>
        <dbReference type="Proteomes" id="UP000315133"/>
    </source>
</evidence>
<keyword evidence="2" id="KW-1185">Reference proteome</keyword>
<dbReference type="Gene3D" id="3.40.50.300">
    <property type="entry name" value="P-loop containing nucleotide triphosphate hydrolases"/>
    <property type="match status" value="1"/>
</dbReference>
<dbReference type="GO" id="GO:0043752">
    <property type="term" value="F:adenosylcobinamide kinase activity"/>
    <property type="evidence" value="ECO:0007669"/>
    <property type="project" value="InterPro"/>
</dbReference>
<proteinExistence type="predicted"/>
<accession>A0A543KMZ9</accession>
<organism evidence="1 2">
    <name type="scientific">Ornithinimicrobium humiphilum</name>
    <dbReference type="NCBI Taxonomy" id="125288"/>
    <lineage>
        <taxon>Bacteria</taxon>
        <taxon>Bacillati</taxon>
        <taxon>Actinomycetota</taxon>
        <taxon>Actinomycetes</taxon>
        <taxon>Micrococcales</taxon>
        <taxon>Ornithinimicrobiaceae</taxon>
        <taxon>Ornithinimicrobium</taxon>
    </lineage>
</organism>
<dbReference type="AlphaFoldDB" id="A0A543KMZ9"/>
<dbReference type="OrthoDB" id="9788370at2"/>
<keyword evidence="1" id="KW-0808">Transferase</keyword>
<dbReference type="InterPro" id="IPR027417">
    <property type="entry name" value="P-loop_NTPase"/>
</dbReference>
<gene>
    <name evidence="1" type="ORF">FB476_1331</name>
</gene>
<dbReference type="GO" id="GO:0009236">
    <property type="term" value="P:cobalamin biosynthetic process"/>
    <property type="evidence" value="ECO:0007669"/>
    <property type="project" value="UniProtKB-UniPathway"/>
</dbReference>
<dbReference type="UniPathway" id="UPA00148">
    <property type="reaction ID" value="UER00236"/>
</dbReference>
<comment type="caution">
    <text evidence="1">The sequence shown here is derived from an EMBL/GenBank/DDBJ whole genome shotgun (WGS) entry which is preliminary data.</text>
</comment>
<keyword evidence="1" id="KW-0548">Nucleotidyltransferase</keyword>
<reference evidence="1 2" key="1">
    <citation type="submission" date="2019-06" db="EMBL/GenBank/DDBJ databases">
        <title>Sequencing the genomes of 1000 actinobacteria strains.</title>
        <authorList>
            <person name="Klenk H.-P."/>
        </authorList>
    </citation>
    <scope>NUCLEOTIDE SEQUENCE [LARGE SCALE GENOMIC DNA]</scope>
    <source>
        <strain evidence="1 2">DSM 12362</strain>
    </source>
</reference>
<dbReference type="InterPro" id="IPR003203">
    <property type="entry name" value="CobU/CobP"/>
</dbReference>
<sequence>MTATLVLGGPRSGKSHHAAALLAHHPMVTVVEALPQGDALTPPPPQGQCPPEWRSMRTLDLTRALLASRHPVLIDDLGGWLRGLLAEDGLAGHPDRARKVLDARLDELGVALRAVPFDVVVVSPEPALAARPSDPADPVEQLHGDLLSHVTRRVSAVSGRVHVLLGGRVLDLSSAPLVGVV</sequence>
<dbReference type="GO" id="GO:0000166">
    <property type="term" value="F:nucleotide binding"/>
    <property type="evidence" value="ECO:0007669"/>
    <property type="project" value="InterPro"/>
</dbReference>
<keyword evidence="1" id="KW-0418">Kinase</keyword>
<dbReference type="EMBL" id="VFPU01000001">
    <property type="protein sequence ID" value="TQM96463.1"/>
    <property type="molecule type" value="Genomic_DNA"/>
</dbReference>
<protein>
    <submittedName>
        <fullName evidence="1">Adenosylcobinamide kinase /adenosylcobinamide-phosphate guanylyltransferase</fullName>
    </submittedName>
</protein>
<dbReference type="GO" id="GO:0016779">
    <property type="term" value="F:nucleotidyltransferase activity"/>
    <property type="evidence" value="ECO:0007669"/>
    <property type="project" value="UniProtKB-KW"/>
</dbReference>
<name>A0A543KMZ9_9MICO</name>
<dbReference type="Pfam" id="PF02283">
    <property type="entry name" value="CobU"/>
    <property type="match status" value="1"/>
</dbReference>